<evidence type="ECO:0000259" key="3">
    <source>
        <dbReference type="Pfam" id="PF16036"/>
    </source>
</evidence>
<feature type="region of interest" description="Disordered" evidence="1">
    <location>
        <begin position="163"/>
        <end position="201"/>
    </location>
</feature>
<dbReference type="GeneID" id="93227085"/>
<accession>A0AAW6QAB6</accession>
<feature type="domain" description="Chalcone isomerase" evidence="3">
    <location>
        <begin position="36"/>
        <end position="159"/>
    </location>
</feature>
<feature type="chain" id="PRO_5043499062" evidence="2">
    <location>
        <begin position="21"/>
        <end position="201"/>
    </location>
</feature>
<dbReference type="RefSeq" id="WP_202935870.1">
    <property type="nucleotide sequence ID" value="NZ_JARQTO010000009.1"/>
</dbReference>
<evidence type="ECO:0000256" key="1">
    <source>
        <dbReference type="SAM" id="MobiDB-lite"/>
    </source>
</evidence>
<keyword evidence="7" id="KW-1185">Reference proteome</keyword>
<sequence length="201" mass="22849">MKLKSLFIAILCLIPTALSANWLPVGKADYNWGPFHVYTISLFTENGHYKENQTPVMLSFDFGKPVEGKNFAIILIKEMAALDVDPKQSESWLAQLQQTLPDLSPNDRLNYIALPDTGYFIVNDQVLEQQFDKAFNQAFIDIWLSGKTNFAALKNQLIGKEKSTATEIHHKEPPKVPMMEDDANPQIPPTYELQQERIPEI</sequence>
<dbReference type="Pfam" id="PF16036">
    <property type="entry name" value="Chalcone_3"/>
    <property type="match status" value="1"/>
</dbReference>
<dbReference type="AlphaFoldDB" id="A0AAW6QAB6"/>
<comment type="caution">
    <text evidence="5">The sequence shown here is derived from an EMBL/GenBank/DDBJ whole genome shotgun (WGS) entry which is preliminary data.</text>
</comment>
<dbReference type="Proteomes" id="UP001214976">
    <property type="component" value="Unassembled WGS sequence"/>
</dbReference>
<organism evidence="5 6">
    <name type="scientific">Exercitatus varius</name>
    <dbReference type="NCBI Taxonomy" id="67857"/>
    <lineage>
        <taxon>Bacteria</taxon>
        <taxon>Pseudomonadati</taxon>
        <taxon>Pseudomonadota</taxon>
        <taxon>Gammaproteobacteria</taxon>
        <taxon>Pasteurellales</taxon>
        <taxon>Pasteurellaceae</taxon>
        <taxon>Exercitatus</taxon>
    </lineage>
</organism>
<keyword evidence="2" id="KW-0732">Signal</keyword>
<evidence type="ECO:0000313" key="7">
    <source>
        <dbReference type="Proteomes" id="UP001216057"/>
    </source>
</evidence>
<evidence type="ECO:0000313" key="6">
    <source>
        <dbReference type="Proteomes" id="UP001214976"/>
    </source>
</evidence>
<dbReference type="InterPro" id="IPR016087">
    <property type="entry name" value="Chalcone_isomerase"/>
</dbReference>
<keyword evidence="5" id="KW-0413">Isomerase</keyword>
<dbReference type="Proteomes" id="UP001216057">
    <property type="component" value="Unassembled WGS sequence"/>
</dbReference>
<evidence type="ECO:0000256" key="2">
    <source>
        <dbReference type="SAM" id="SignalP"/>
    </source>
</evidence>
<dbReference type="GO" id="GO:0016853">
    <property type="term" value="F:isomerase activity"/>
    <property type="evidence" value="ECO:0007669"/>
    <property type="project" value="UniProtKB-KW"/>
</dbReference>
<evidence type="ECO:0000313" key="4">
    <source>
        <dbReference type="EMBL" id="MDG2945520.1"/>
    </source>
</evidence>
<gene>
    <name evidence="5" type="ORF">P7M15_06940</name>
    <name evidence="4" type="ORF">P7M32_03615</name>
</gene>
<feature type="signal peptide" evidence="2">
    <location>
        <begin position="1"/>
        <end position="20"/>
    </location>
</feature>
<name>A0AAW6QAB6_9PAST</name>
<feature type="compositionally biased region" description="Basic and acidic residues" evidence="1">
    <location>
        <begin position="163"/>
        <end position="174"/>
    </location>
</feature>
<dbReference type="EMBL" id="JARQTW010000011">
    <property type="protein sequence ID" value="MDG2950253.1"/>
    <property type="molecule type" value="Genomic_DNA"/>
</dbReference>
<protein>
    <submittedName>
        <fullName evidence="5">Chalcone isomerase family protein</fullName>
    </submittedName>
</protein>
<dbReference type="EMBL" id="JARQTX010000004">
    <property type="protein sequence ID" value="MDG2945520.1"/>
    <property type="molecule type" value="Genomic_DNA"/>
</dbReference>
<proteinExistence type="predicted"/>
<evidence type="ECO:0000313" key="5">
    <source>
        <dbReference type="EMBL" id="MDG2950253.1"/>
    </source>
</evidence>
<reference evidence="5 7" key="1">
    <citation type="submission" date="2023-03" db="EMBL/GenBank/DDBJ databases">
        <title>Classification of Bisgaard taxon 6 and taxon 10 as Exercitatus varius gen. nov., spec. nov.</title>
        <authorList>
            <person name="Christensen H."/>
        </authorList>
    </citation>
    <scope>NUCLEOTIDE SEQUENCE</scope>
    <source>
        <strain evidence="4 7">23350_01</strain>
        <strain evidence="5">86116</strain>
    </source>
</reference>